<reference evidence="2" key="1">
    <citation type="submission" date="2023-07" db="EMBL/GenBank/DDBJ databases">
        <title>Genomic Encyclopedia of Type Strains, Phase IV (KMG-IV): sequencing the most valuable type-strain genomes for metagenomic binning, comparative biology and taxonomic classification.</title>
        <authorList>
            <person name="Goeker M."/>
        </authorList>
    </citation>
    <scope>NUCLEOTIDE SEQUENCE</scope>
    <source>
        <strain evidence="2">DSM 26174</strain>
    </source>
</reference>
<evidence type="ECO:0000256" key="1">
    <source>
        <dbReference type="SAM" id="Phobius"/>
    </source>
</evidence>
<proteinExistence type="predicted"/>
<accession>A0AAE3XRC1</accession>
<protein>
    <submittedName>
        <fullName evidence="2">Cadmium resistance protein CadD (Predicted permease)</fullName>
    </submittedName>
</protein>
<dbReference type="AlphaFoldDB" id="A0AAE3XRC1"/>
<keyword evidence="1" id="KW-1133">Transmembrane helix</keyword>
<sequence length="62" mass="7055">MKGMKLIGVLFISIGLWVLFYKESGFHGFGGYVDKSWENILISLILTVAGIFFIKSNKTNRR</sequence>
<keyword evidence="1" id="KW-0472">Membrane</keyword>
<name>A0AAE3XRC1_9BACT</name>
<evidence type="ECO:0000313" key="3">
    <source>
        <dbReference type="Proteomes" id="UP001185092"/>
    </source>
</evidence>
<feature type="transmembrane region" description="Helical" evidence="1">
    <location>
        <begin position="36"/>
        <end position="54"/>
    </location>
</feature>
<evidence type="ECO:0000313" key="2">
    <source>
        <dbReference type="EMBL" id="MDR6241192.1"/>
    </source>
</evidence>
<dbReference type="Proteomes" id="UP001185092">
    <property type="component" value="Unassembled WGS sequence"/>
</dbReference>
<gene>
    <name evidence="2" type="ORF">HNQ88_004268</name>
</gene>
<organism evidence="2 3">
    <name type="scientific">Aureibacter tunicatorum</name>
    <dbReference type="NCBI Taxonomy" id="866807"/>
    <lineage>
        <taxon>Bacteria</taxon>
        <taxon>Pseudomonadati</taxon>
        <taxon>Bacteroidota</taxon>
        <taxon>Cytophagia</taxon>
        <taxon>Cytophagales</taxon>
        <taxon>Persicobacteraceae</taxon>
        <taxon>Aureibacter</taxon>
    </lineage>
</organism>
<keyword evidence="3" id="KW-1185">Reference proteome</keyword>
<keyword evidence="1" id="KW-0812">Transmembrane</keyword>
<dbReference type="EMBL" id="JAVDQD010000006">
    <property type="protein sequence ID" value="MDR6241192.1"/>
    <property type="molecule type" value="Genomic_DNA"/>
</dbReference>
<comment type="caution">
    <text evidence="2">The sequence shown here is derived from an EMBL/GenBank/DDBJ whole genome shotgun (WGS) entry which is preliminary data.</text>
</comment>